<evidence type="ECO:0000313" key="4">
    <source>
        <dbReference type="EMBL" id="CAD8442034.1"/>
    </source>
</evidence>
<protein>
    <recommendedName>
        <fullName evidence="3">Ubiquitin-like domain-containing protein</fullName>
    </recommendedName>
</protein>
<keyword evidence="2" id="KW-0472">Membrane</keyword>
<dbReference type="InterPro" id="IPR000626">
    <property type="entry name" value="Ubiquitin-like_dom"/>
</dbReference>
<feature type="domain" description="Ubiquitin-like" evidence="3">
    <location>
        <begin position="1"/>
        <end position="55"/>
    </location>
</feature>
<evidence type="ECO:0000256" key="2">
    <source>
        <dbReference type="SAM" id="Phobius"/>
    </source>
</evidence>
<evidence type="ECO:0000259" key="3">
    <source>
        <dbReference type="PROSITE" id="PS50053"/>
    </source>
</evidence>
<dbReference type="PANTHER" id="PTHR13527">
    <property type="entry name" value="SAYSVFN DOMAIN-CONTAINING PROTEIN 1"/>
    <property type="match status" value="1"/>
</dbReference>
<keyword evidence="2" id="KW-1133">Transmembrane helix</keyword>
<dbReference type="Pfam" id="PF10260">
    <property type="entry name" value="SAYSvFN"/>
    <property type="match status" value="1"/>
</dbReference>
<accession>A0A7S0D311</accession>
<dbReference type="PANTHER" id="PTHR13527:SF0">
    <property type="entry name" value="SAYSVFN DOMAIN-CONTAINING PROTEIN 1"/>
    <property type="match status" value="1"/>
</dbReference>
<organism evidence="4">
    <name type="scientific">Micromonas pusilla</name>
    <name type="common">Picoplanktonic green alga</name>
    <name type="synonym">Chromulina pusilla</name>
    <dbReference type="NCBI Taxonomy" id="38833"/>
    <lineage>
        <taxon>Eukaryota</taxon>
        <taxon>Viridiplantae</taxon>
        <taxon>Chlorophyta</taxon>
        <taxon>Mamiellophyceae</taxon>
        <taxon>Mamiellales</taxon>
        <taxon>Mamiellaceae</taxon>
        <taxon>Micromonas</taxon>
    </lineage>
</organism>
<name>A0A7S0D311_MICPS</name>
<keyword evidence="2" id="KW-0812">Transmembrane</keyword>
<reference evidence="4" key="1">
    <citation type="submission" date="2021-01" db="EMBL/GenBank/DDBJ databases">
        <authorList>
            <person name="Corre E."/>
            <person name="Pelletier E."/>
            <person name="Niang G."/>
            <person name="Scheremetjew M."/>
            <person name="Finn R."/>
            <person name="Kale V."/>
            <person name="Holt S."/>
            <person name="Cochrane G."/>
            <person name="Meng A."/>
            <person name="Brown T."/>
            <person name="Cohen L."/>
        </authorList>
    </citation>
    <scope>NUCLEOTIDE SEQUENCE</scope>
    <source>
        <strain evidence="4">CCAC1681</strain>
    </source>
</reference>
<dbReference type="PROSITE" id="PS50053">
    <property type="entry name" value="UBIQUITIN_2"/>
    <property type="match status" value="1"/>
</dbReference>
<proteinExistence type="predicted"/>
<sequence length="236" mass="25581">MRLTVRTLKQGWSAELDVPDNCLVGELREACARAAKIRPPSRCKLVLRGAALADDSLVAPIKPHDTVLVAARPVETPPSSRGASGGVNENGLFRRRVEAGNARGETRASSSDSDDDETSARDDEDSPLVLSRTRLFAYGVLVRNLRFPPWLARLLISVSAGAAAKLVAWVLLSQAFAYLEHAPLFLLLTGFYLIFTGLGTRRAGEPSAYSVFNGFNELPGTFNAARVDDTIMRRNG</sequence>
<dbReference type="InterPro" id="IPR029071">
    <property type="entry name" value="Ubiquitin-like_domsf"/>
</dbReference>
<feature type="region of interest" description="Disordered" evidence="1">
    <location>
        <begin position="100"/>
        <end position="125"/>
    </location>
</feature>
<dbReference type="AlphaFoldDB" id="A0A7S0D311"/>
<evidence type="ECO:0000256" key="1">
    <source>
        <dbReference type="SAM" id="MobiDB-lite"/>
    </source>
</evidence>
<dbReference type="EMBL" id="HBEN01008650">
    <property type="protein sequence ID" value="CAD8442034.1"/>
    <property type="molecule type" value="Transcribed_RNA"/>
</dbReference>
<dbReference type="SUPFAM" id="SSF54236">
    <property type="entry name" value="Ubiquitin-like"/>
    <property type="match status" value="1"/>
</dbReference>
<dbReference type="InterPro" id="IPR039159">
    <property type="entry name" value="SAYSD1"/>
</dbReference>
<feature type="transmembrane region" description="Helical" evidence="2">
    <location>
        <begin position="178"/>
        <end position="195"/>
    </location>
</feature>
<feature type="transmembrane region" description="Helical" evidence="2">
    <location>
        <begin position="150"/>
        <end position="172"/>
    </location>
</feature>
<dbReference type="InterPro" id="IPR019387">
    <property type="entry name" value="SAYSvFN_dom"/>
</dbReference>
<gene>
    <name evidence="4" type="ORF">MSP1401_LOCUS7180</name>
</gene>
<feature type="compositionally biased region" description="Acidic residues" evidence="1">
    <location>
        <begin position="112"/>
        <end position="125"/>
    </location>
</feature>